<gene>
    <name evidence="4" type="ORF">KOI35_27140</name>
</gene>
<dbReference type="InterPro" id="IPR005656">
    <property type="entry name" value="MmgE_PrpD"/>
</dbReference>
<feature type="domain" description="MmgE/PrpD C-terminal" evidence="3">
    <location>
        <begin position="265"/>
        <end position="412"/>
    </location>
</feature>
<dbReference type="InterPro" id="IPR045337">
    <property type="entry name" value="MmgE_PrpD_C"/>
</dbReference>
<keyword evidence="5" id="KW-1185">Reference proteome</keyword>
<evidence type="ECO:0000256" key="1">
    <source>
        <dbReference type="ARBA" id="ARBA00006174"/>
    </source>
</evidence>
<dbReference type="Gene3D" id="3.30.1330.120">
    <property type="entry name" value="2-methylcitrate dehydratase PrpD"/>
    <property type="match status" value="1"/>
</dbReference>
<sequence length="442" mass="45201">MTTADLAGLAAQSSAPDEVRDVVLAGTLDTLGVMLFAAATDPQLAELRAAHTRVTGLGGECTVAGVAGSWPADTAALWNGAAAHWLDFDDTNYRGLLHPGAPIVPAVLALAEHLDSPGATVERALIAGYEVGARVGAALGESTYDRGFHITSVAGVIGGAAACSVLLGLDAEQTDSAIGLAASQAAGSMQYLESGALNKRLHPGIAARGAVGSAVLAGAGMPGAKRALEGRWGLLHAYAESPDPSHLTAGLGTDWYAAATRLKPYPSCRFTHAAIDAVLDLKPDPHGDEPIEVQLSERGLPIVGEATELKLRPSSVVDAQFSVYYQVAAATVFGDVGPQAYARLDDPRLLAVASRVRVRASGDLQGLAAVVSTGGRTVRFDVPADEAEEGDIRGVADQKFRRLAAGILDDASSDALVAGIAGLSSLPSVRPLVGMLKGNRGS</sequence>
<dbReference type="PANTHER" id="PTHR16943:SF8">
    <property type="entry name" value="2-METHYLCITRATE DEHYDRATASE"/>
    <property type="match status" value="1"/>
</dbReference>
<organism evidence="4 5">
    <name type="scientific">Paractinoplanes bogorensis</name>
    <dbReference type="NCBI Taxonomy" id="1610840"/>
    <lineage>
        <taxon>Bacteria</taxon>
        <taxon>Bacillati</taxon>
        <taxon>Actinomycetota</taxon>
        <taxon>Actinomycetes</taxon>
        <taxon>Micromonosporales</taxon>
        <taxon>Micromonosporaceae</taxon>
        <taxon>Paractinoplanes</taxon>
    </lineage>
</organism>
<dbReference type="InterPro" id="IPR036148">
    <property type="entry name" value="MmgE/PrpD_sf"/>
</dbReference>
<proteinExistence type="inferred from homology"/>
<dbReference type="SUPFAM" id="SSF103378">
    <property type="entry name" value="2-methylcitrate dehydratase PrpD"/>
    <property type="match status" value="1"/>
</dbReference>
<dbReference type="InterPro" id="IPR042188">
    <property type="entry name" value="MmgE/PrpD_sf_2"/>
</dbReference>
<accession>A0ABS5YWV6</accession>
<dbReference type="RefSeq" id="WP_215791441.1">
    <property type="nucleotide sequence ID" value="NZ_JAHKKG010000008.1"/>
</dbReference>
<comment type="similarity">
    <text evidence="1">Belongs to the PrpD family.</text>
</comment>
<reference evidence="4 5" key="1">
    <citation type="submission" date="2021-06" db="EMBL/GenBank/DDBJ databases">
        <title>Actinoplanes lichenicola sp. nov., and Actinoplanes ovalisporus sp. nov., isolated from lichen in Thailand.</title>
        <authorList>
            <person name="Saeng-In P."/>
            <person name="Kanchanasin P."/>
            <person name="Yuki M."/>
            <person name="Kudo T."/>
            <person name="Ohkuma M."/>
            <person name="Phongsopitanun W."/>
            <person name="Tanasupawat S."/>
        </authorList>
    </citation>
    <scope>NUCLEOTIDE SEQUENCE [LARGE SCALE GENOMIC DNA]</scope>
    <source>
        <strain evidence="4 5">NBRC 110975</strain>
    </source>
</reference>
<dbReference type="PANTHER" id="PTHR16943">
    <property type="entry name" value="2-METHYLCITRATE DEHYDRATASE-RELATED"/>
    <property type="match status" value="1"/>
</dbReference>
<name>A0ABS5YWV6_9ACTN</name>
<feature type="domain" description="MmgE/PrpD N-terminal" evidence="2">
    <location>
        <begin position="12"/>
        <end position="245"/>
    </location>
</feature>
<dbReference type="Pfam" id="PF03972">
    <property type="entry name" value="MmgE_PrpD_N"/>
    <property type="match status" value="1"/>
</dbReference>
<evidence type="ECO:0000313" key="4">
    <source>
        <dbReference type="EMBL" id="MBU2667189.1"/>
    </source>
</evidence>
<dbReference type="EMBL" id="JAHKKG010000008">
    <property type="protein sequence ID" value="MBU2667189.1"/>
    <property type="molecule type" value="Genomic_DNA"/>
</dbReference>
<dbReference type="InterPro" id="IPR042183">
    <property type="entry name" value="MmgE/PrpD_sf_1"/>
</dbReference>
<dbReference type="Proteomes" id="UP001519654">
    <property type="component" value="Unassembled WGS sequence"/>
</dbReference>
<evidence type="ECO:0000313" key="5">
    <source>
        <dbReference type="Proteomes" id="UP001519654"/>
    </source>
</evidence>
<comment type="caution">
    <text evidence="4">The sequence shown here is derived from an EMBL/GenBank/DDBJ whole genome shotgun (WGS) entry which is preliminary data.</text>
</comment>
<evidence type="ECO:0000259" key="2">
    <source>
        <dbReference type="Pfam" id="PF03972"/>
    </source>
</evidence>
<protein>
    <submittedName>
        <fullName evidence="4">MmgE/PrpD family protein</fullName>
    </submittedName>
</protein>
<dbReference type="Pfam" id="PF19305">
    <property type="entry name" value="MmgE_PrpD_C"/>
    <property type="match status" value="1"/>
</dbReference>
<dbReference type="Gene3D" id="1.10.4100.10">
    <property type="entry name" value="2-methylcitrate dehydratase PrpD"/>
    <property type="match status" value="1"/>
</dbReference>
<dbReference type="InterPro" id="IPR045336">
    <property type="entry name" value="MmgE_PrpD_N"/>
</dbReference>
<evidence type="ECO:0000259" key="3">
    <source>
        <dbReference type="Pfam" id="PF19305"/>
    </source>
</evidence>